<gene>
    <name evidence="1" type="ORF">JGZ69_16125</name>
</gene>
<evidence type="ECO:0000313" key="2">
    <source>
        <dbReference type="Proteomes" id="UP000595512"/>
    </source>
</evidence>
<accession>A0AB37HA50</accession>
<sequence>MKKKYAIVIGIFIVILFLIIKTAKHPVQETITFFPLHKNAQFIDAETMLTLIPNKQNKSKYKIEYEIYSKLDRKAYLRQDIGLLFKNGRLIKPIGIKKWQQHSSKLTLNDTVNERDSGYYEAISFHYGEIQEKGMISSVQRMSFDKLYVIDSKFTPNLLSFHSAATKEEKQWEDTFNQMNKKQLDQLWIQAISKLGINRSQYRTIPLSSLPNYNDRPLPGFTKNKSQEIIGKLWEGLYKNYLLGIKKEDGTSESLIGSTVPLLLFNKNNKELLIIFITKSQEPYLLKQIIN</sequence>
<protein>
    <submittedName>
        <fullName evidence="1">Uncharacterized protein</fullName>
    </submittedName>
</protein>
<evidence type="ECO:0000313" key="1">
    <source>
        <dbReference type="EMBL" id="QQX24319.1"/>
    </source>
</evidence>
<reference evidence="1 2" key="1">
    <citation type="submission" date="2020-12" db="EMBL/GenBank/DDBJ databases">
        <title>Taxonomic evaluation of the Bacillus sporothermodurans group of bacteria based on whole genome sequences.</title>
        <authorList>
            <person name="Fiedler G."/>
            <person name="Herbstmann A.-D."/>
            <person name="Doll E."/>
            <person name="Wenning M."/>
            <person name="Brinks E."/>
            <person name="Kabisch J."/>
            <person name="Breitenwieser F."/>
            <person name="Lappann M."/>
            <person name="Boehnlein C."/>
            <person name="Franz C."/>
        </authorList>
    </citation>
    <scope>NUCLEOTIDE SEQUENCE [LARGE SCALE GENOMIC DNA]</scope>
    <source>
        <strain evidence="1 2">DSM 10599</strain>
    </source>
</reference>
<organism evidence="1 2">
    <name type="scientific">Heyndrickxia sporothermodurans</name>
    <dbReference type="NCBI Taxonomy" id="46224"/>
    <lineage>
        <taxon>Bacteria</taxon>
        <taxon>Bacillati</taxon>
        <taxon>Bacillota</taxon>
        <taxon>Bacilli</taxon>
        <taxon>Bacillales</taxon>
        <taxon>Bacillaceae</taxon>
        <taxon>Heyndrickxia</taxon>
    </lineage>
</organism>
<dbReference type="KEGG" id="hspo:JGZ69_16125"/>
<dbReference type="AlphaFoldDB" id="A0AB37HA50"/>
<dbReference type="RefSeq" id="WP_107920864.1">
    <property type="nucleotide sequence ID" value="NZ_CP066701.1"/>
</dbReference>
<proteinExistence type="predicted"/>
<dbReference type="EMBL" id="CP066701">
    <property type="protein sequence ID" value="QQX24319.1"/>
    <property type="molecule type" value="Genomic_DNA"/>
</dbReference>
<name>A0AB37HA50_9BACI</name>
<dbReference type="Proteomes" id="UP000595512">
    <property type="component" value="Chromosome"/>
</dbReference>